<dbReference type="Proteomes" id="UP000005947">
    <property type="component" value="Unassembled WGS sequence"/>
</dbReference>
<gene>
    <name evidence="2" type="ORF">HMPREF0091_10545</name>
</gene>
<keyword evidence="1" id="KW-0472">Membrane</keyword>
<keyword evidence="1" id="KW-1133">Transmembrane helix</keyword>
<organism evidence="2 3">
    <name type="scientific">Fannyhessea vaginae DSM 15829</name>
    <dbReference type="NCBI Taxonomy" id="525256"/>
    <lineage>
        <taxon>Bacteria</taxon>
        <taxon>Bacillati</taxon>
        <taxon>Actinomycetota</taxon>
        <taxon>Coriobacteriia</taxon>
        <taxon>Coriobacteriales</taxon>
        <taxon>Atopobiaceae</taxon>
        <taxon>Fannyhessea</taxon>
    </lineage>
</organism>
<comment type="caution">
    <text evidence="2">The sequence shown here is derived from an EMBL/GenBank/DDBJ whole genome shotgun (WGS) entry which is preliminary data.</text>
</comment>
<accession>F1T4F4</accession>
<dbReference type="OrthoDB" id="2064049at2"/>
<name>F1T4F4_9ACTN</name>
<dbReference type="eggNOG" id="ENOG502ZHA7">
    <property type="taxonomic scope" value="Bacteria"/>
</dbReference>
<keyword evidence="1" id="KW-0812">Transmembrane</keyword>
<evidence type="ECO:0000313" key="2">
    <source>
        <dbReference type="EMBL" id="EGF23598.1"/>
    </source>
</evidence>
<reference evidence="2 3" key="1">
    <citation type="submission" date="2011-02" db="EMBL/GenBank/DDBJ databases">
        <authorList>
            <person name="Muzny D."/>
            <person name="Qin X."/>
            <person name="Buhay C."/>
            <person name="Dugan-Rocha S."/>
            <person name="Ding Y."/>
            <person name="Chen G."/>
            <person name="Hawes A."/>
            <person name="Holder M."/>
            <person name="Jhangiani S."/>
            <person name="Johnson A."/>
            <person name="Khan Z."/>
            <person name="Li Z."/>
            <person name="Liu W."/>
            <person name="Liu X."/>
            <person name="Perez L."/>
            <person name="Shen H."/>
            <person name="Wang Q."/>
            <person name="Watt J."/>
            <person name="Xi L."/>
            <person name="Xin Y."/>
            <person name="Zhou J."/>
            <person name="Deng J."/>
            <person name="Jiang H."/>
            <person name="Liu Y."/>
            <person name="Qu J."/>
            <person name="Song X.-Z."/>
            <person name="Zhang L."/>
            <person name="Villasana D."/>
            <person name="Johnson A."/>
            <person name="Liu J."/>
            <person name="Liyanage D."/>
            <person name="Lorensuhewa L."/>
            <person name="Robinson T."/>
            <person name="Song A."/>
            <person name="Song B.-B."/>
            <person name="Dinh H."/>
            <person name="Thornton R."/>
            <person name="Coyle M."/>
            <person name="Francisco L."/>
            <person name="Jackson L."/>
            <person name="Javaid M."/>
            <person name="Korchina V."/>
            <person name="Kovar C."/>
            <person name="Mata R."/>
            <person name="Mathew T."/>
            <person name="Ngo R."/>
            <person name="Nguyen L."/>
            <person name="Nguyen N."/>
            <person name="Okwuonu G."/>
            <person name="Ongeri F."/>
            <person name="Pham C."/>
            <person name="Simmons D."/>
            <person name="Wilczek-Boney K."/>
            <person name="Hale W."/>
            <person name="Jakkamsetti A."/>
            <person name="Pham P."/>
            <person name="Ruth R."/>
            <person name="San Lucas F."/>
            <person name="Warren J."/>
            <person name="Zhang J."/>
            <person name="Zhao Z."/>
            <person name="Zhou C."/>
            <person name="Zhu D."/>
            <person name="Lee S."/>
            <person name="Bess C."/>
            <person name="Blankenburg K."/>
            <person name="Forbes L."/>
            <person name="Fu Q."/>
            <person name="Gubbala S."/>
            <person name="Hirani K."/>
            <person name="Jayaseelan J.C."/>
            <person name="Lara F."/>
            <person name="Munidasa M."/>
            <person name="Palculict T."/>
            <person name="Patil S."/>
            <person name="Pu L.-L."/>
            <person name="Saada N."/>
            <person name="Tang L."/>
            <person name="Weissenberger G."/>
            <person name="Zhu Y."/>
            <person name="Hemphill L."/>
            <person name="Shang Y."/>
            <person name="Youmans B."/>
            <person name="Ayvaz T."/>
            <person name="Ross M."/>
            <person name="Santibanez J."/>
            <person name="Aqrawi P."/>
            <person name="Gross S."/>
            <person name="Joshi V."/>
            <person name="Fowler G."/>
            <person name="Nazareth L."/>
            <person name="Reid J."/>
            <person name="Worley K."/>
            <person name="Petrosino J."/>
            <person name="Highlander S."/>
            <person name="Gibbs R."/>
        </authorList>
    </citation>
    <scope>NUCLEOTIDE SEQUENCE [LARGE SCALE GENOMIC DNA]</scope>
    <source>
        <strain evidence="2 3">DSM 15829</strain>
    </source>
</reference>
<evidence type="ECO:0000256" key="1">
    <source>
        <dbReference type="SAM" id="Phobius"/>
    </source>
</evidence>
<evidence type="ECO:0000313" key="3">
    <source>
        <dbReference type="Proteomes" id="UP000005947"/>
    </source>
</evidence>
<proteinExistence type="predicted"/>
<dbReference type="RefSeq" id="WP_006302726.1">
    <property type="nucleotide sequence ID" value="NZ_ACGK02000001.1"/>
</dbReference>
<feature type="transmembrane region" description="Helical" evidence="1">
    <location>
        <begin position="57"/>
        <end position="73"/>
    </location>
</feature>
<protein>
    <submittedName>
        <fullName evidence="2">Uncharacterized protein</fullName>
    </submittedName>
</protein>
<dbReference type="AlphaFoldDB" id="F1T4F4"/>
<sequence>MRFLELFMSYKIGLQGIKSTIPFTELPLYRQVCMTVFLVGLIMTGILYVYIHNLFTLIPSIISVLSVIIFAIIDSRKTNLNYMLKNYYIPYSNQRIQMTIEVLREYNIDFNNVESLNMLIEEAKYAQTECDIFAKFQKPLKTLTAIIVPIAVLTVQKVSEAATPTQMLYMGALVIITILLIFSLIFSFMPIVKNLLYRDYYKYNELMYDLRQIKLFYARKSN</sequence>
<feature type="transmembrane region" description="Helical" evidence="1">
    <location>
        <begin position="168"/>
        <end position="192"/>
    </location>
</feature>
<dbReference type="EMBL" id="ACGK02000001">
    <property type="protein sequence ID" value="EGF23598.1"/>
    <property type="molecule type" value="Genomic_DNA"/>
</dbReference>
<feature type="transmembrane region" description="Helical" evidence="1">
    <location>
        <begin position="28"/>
        <end position="51"/>
    </location>
</feature>
<keyword evidence="3" id="KW-1185">Reference proteome</keyword>